<evidence type="ECO:0000313" key="2">
    <source>
        <dbReference type="Proteomes" id="UP000280834"/>
    </source>
</evidence>
<dbReference type="Proteomes" id="UP000280834">
    <property type="component" value="Unassembled WGS sequence"/>
</dbReference>
<gene>
    <name evidence="1" type="ORF">BTMF_LOCUS15306</name>
</gene>
<dbReference type="EMBL" id="UZAG01022384">
    <property type="protein sequence ID" value="VDO53483.1"/>
    <property type="molecule type" value="Genomic_DNA"/>
</dbReference>
<reference evidence="1 2" key="1">
    <citation type="submission" date="2018-11" db="EMBL/GenBank/DDBJ databases">
        <authorList>
            <consortium name="Pathogen Informatics"/>
        </authorList>
    </citation>
    <scope>NUCLEOTIDE SEQUENCE [LARGE SCALE GENOMIC DNA]</scope>
</reference>
<keyword evidence="2" id="KW-1185">Reference proteome</keyword>
<accession>A0A3P7XHV6</accession>
<organism evidence="1 2">
    <name type="scientific">Brugia timori</name>
    <dbReference type="NCBI Taxonomy" id="42155"/>
    <lineage>
        <taxon>Eukaryota</taxon>
        <taxon>Metazoa</taxon>
        <taxon>Ecdysozoa</taxon>
        <taxon>Nematoda</taxon>
        <taxon>Chromadorea</taxon>
        <taxon>Rhabditida</taxon>
        <taxon>Spirurina</taxon>
        <taxon>Spiruromorpha</taxon>
        <taxon>Filarioidea</taxon>
        <taxon>Onchocercidae</taxon>
        <taxon>Brugia</taxon>
    </lineage>
</organism>
<evidence type="ECO:0000313" key="1">
    <source>
        <dbReference type="EMBL" id="VDO53483.1"/>
    </source>
</evidence>
<protein>
    <submittedName>
        <fullName evidence="1">Uncharacterized protein</fullName>
    </submittedName>
</protein>
<sequence>MELRDGRALELLISTGKVDLVTRKRDVLVAVIVAVVTVIATADVDVVVDVVTAVVIANVTGGVKTELAILGVVVVIDAAACEITETGGCCVADDGDGAIPDEL</sequence>
<dbReference type="AlphaFoldDB" id="A0A3P7XHV6"/>
<name>A0A3P7XHV6_9BILA</name>
<proteinExistence type="predicted"/>